<proteinExistence type="predicted"/>
<dbReference type="InterPro" id="IPR025336">
    <property type="entry name" value="SCO4226-like"/>
</dbReference>
<dbReference type="EMBL" id="FMWD01000010">
    <property type="protein sequence ID" value="SCZ65706.1"/>
    <property type="molecule type" value="Genomic_DNA"/>
</dbReference>
<evidence type="ECO:0000313" key="3">
    <source>
        <dbReference type="Proteomes" id="UP000199648"/>
    </source>
</evidence>
<evidence type="ECO:0000313" key="2">
    <source>
        <dbReference type="EMBL" id="SCZ65706.1"/>
    </source>
</evidence>
<dbReference type="Pfam" id="PF14026">
    <property type="entry name" value="SCO4226-like"/>
    <property type="match status" value="1"/>
</dbReference>
<keyword evidence="3" id="KW-1185">Reference proteome</keyword>
<reference evidence="2 3" key="1">
    <citation type="submission" date="2016-10" db="EMBL/GenBank/DDBJ databases">
        <authorList>
            <person name="de Groot N.N."/>
        </authorList>
    </citation>
    <scope>NUCLEOTIDE SEQUENCE [LARGE SCALE GENOMIC DNA]</scope>
    <source>
        <strain evidence="2 3">HLD2</strain>
    </source>
</reference>
<dbReference type="Proteomes" id="UP000199648">
    <property type="component" value="Unassembled WGS sequence"/>
</dbReference>
<organism evidence="2 3">
    <name type="scientific">Thiohalomonas denitrificans</name>
    <dbReference type="NCBI Taxonomy" id="415747"/>
    <lineage>
        <taxon>Bacteria</taxon>
        <taxon>Pseudomonadati</taxon>
        <taxon>Pseudomonadota</taxon>
        <taxon>Gammaproteobacteria</taxon>
        <taxon>Thiohalomonadales</taxon>
        <taxon>Thiohalomonadaceae</taxon>
        <taxon>Thiohalomonas</taxon>
    </lineage>
</organism>
<name>A0A1G5QVL2_9GAMM</name>
<feature type="region of interest" description="Disordered" evidence="1">
    <location>
        <begin position="10"/>
        <end position="32"/>
    </location>
</feature>
<dbReference type="AlphaFoldDB" id="A0A1G5QVL2"/>
<accession>A0A1G5QVL2</accession>
<evidence type="ECO:0008006" key="4">
    <source>
        <dbReference type="Google" id="ProtNLM"/>
    </source>
</evidence>
<sequence length="102" mass="11351">MDMQLYAIRRRNVSSGPNEMEQAGNRSSEVGEEMKDRIRWIRSYVVKEENGGLGTICIYQAADEEAIREHASRAAIPADEVNPVVDTLVMRDDPKPASEAAS</sequence>
<dbReference type="RefSeq" id="WP_245688351.1">
    <property type="nucleotide sequence ID" value="NZ_FMWD01000010.1"/>
</dbReference>
<gene>
    <name evidence="2" type="ORF">SAMN03097708_02870</name>
</gene>
<evidence type="ECO:0000256" key="1">
    <source>
        <dbReference type="SAM" id="MobiDB-lite"/>
    </source>
</evidence>
<protein>
    <recommendedName>
        <fullName evidence="4">DUF4242 domain-containing protein</fullName>
    </recommendedName>
</protein>